<accession>A0A841DN31</accession>
<dbReference type="AlphaFoldDB" id="A0A841DN31"/>
<dbReference type="PANTHER" id="PTHR43857:SF1">
    <property type="entry name" value="YJGH FAMILY PROTEIN"/>
    <property type="match status" value="1"/>
</dbReference>
<dbReference type="SUPFAM" id="SSF55298">
    <property type="entry name" value="YjgF-like"/>
    <property type="match status" value="1"/>
</dbReference>
<dbReference type="RefSeq" id="WP_184832455.1">
    <property type="nucleotide sequence ID" value="NZ_BAAAVN010000004.1"/>
</dbReference>
<comment type="caution">
    <text evidence="1">The sequence shown here is derived from an EMBL/GenBank/DDBJ whole genome shotgun (WGS) entry which is preliminary data.</text>
</comment>
<dbReference type="PANTHER" id="PTHR43857">
    <property type="entry name" value="BLR7761 PROTEIN"/>
    <property type="match status" value="1"/>
</dbReference>
<gene>
    <name evidence="1" type="ORF">HDA44_001517</name>
</gene>
<dbReference type="CDD" id="cd00448">
    <property type="entry name" value="YjgF_YER057c_UK114_family"/>
    <property type="match status" value="1"/>
</dbReference>
<evidence type="ECO:0000313" key="1">
    <source>
        <dbReference type="EMBL" id="MBB5978176.1"/>
    </source>
</evidence>
<dbReference type="InterPro" id="IPR035959">
    <property type="entry name" value="RutC-like_sf"/>
</dbReference>
<dbReference type="EMBL" id="JACHNF010000001">
    <property type="protein sequence ID" value="MBB5978176.1"/>
    <property type="molecule type" value="Genomic_DNA"/>
</dbReference>
<dbReference type="Proteomes" id="UP000558997">
    <property type="component" value="Unassembled WGS sequence"/>
</dbReference>
<evidence type="ECO:0000313" key="2">
    <source>
        <dbReference type="Proteomes" id="UP000558997"/>
    </source>
</evidence>
<dbReference type="InterPro" id="IPR006175">
    <property type="entry name" value="YjgF/YER057c/UK114"/>
</dbReference>
<name>A0A841DN31_9ACTN</name>
<reference evidence="1 2" key="1">
    <citation type="submission" date="2020-08" db="EMBL/GenBank/DDBJ databases">
        <title>Sequencing the genomes of 1000 actinobacteria strains.</title>
        <authorList>
            <person name="Klenk H.-P."/>
        </authorList>
    </citation>
    <scope>NUCLEOTIDE SEQUENCE [LARGE SCALE GENOMIC DNA]</scope>
    <source>
        <strain evidence="1 2">DSM 17294</strain>
    </source>
</reference>
<sequence length="130" mass="13915">MTVELLNPSDLPTPTMYSHVAIATGTKLVFIAGQEPEDLQGNLVGPGDLAVQARLTFANLGRALAAAGARPDQVTRLGIYLVGYVREHQPIVQEARYEVFGDHKPVDVMIGVAALARPEQLIEVEATAVI</sequence>
<organism evidence="1 2">
    <name type="scientific">Kribbella solani</name>
    <dbReference type="NCBI Taxonomy" id="236067"/>
    <lineage>
        <taxon>Bacteria</taxon>
        <taxon>Bacillati</taxon>
        <taxon>Actinomycetota</taxon>
        <taxon>Actinomycetes</taxon>
        <taxon>Propionibacteriales</taxon>
        <taxon>Kribbellaceae</taxon>
        <taxon>Kribbella</taxon>
    </lineage>
</organism>
<proteinExistence type="predicted"/>
<keyword evidence="2" id="KW-1185">Reference proteome</keyword>
<dbReference type="Pfam" id="PF01042">
    <property type="entry name" value="Ribonuc_L-PSP"/>
    <property type="match status" value="1"/>
</dbReference>
<protein>
    <submittedName>
        <fullName evidence="1">Enamine deaminase RidA (YjgF/YER057c/UK114 family)</fullName>
    </submittedName>
</protein>
<dbReference type="Gene3D" id="3.30.1330.40">
    <property type="entry name" value="RutC-like"/>
    <property type="match status" value="1"/>
</dbReference>